<evidence type="ECO:0008006" key="5">
    <source>
        <dbReference type="Google" id="ProtNLM"/>
    </source>
</evidence>
<dbReference type="InterPro" id="IPR001611">
    <property type="entry name" value="Leu-rich_rpt"/>
</dbReference>
<evidence type="ECO:0000256" key="2">
    <source>
        <dbReference type="ARBA" id="ARBA00022737"/>
    </source>
</evidence>
<dbReference type="PANTHER" id="PTHR48051">
    <property type="match status" value="1"/>
</dbReference>
<evidence type="ECO:0000256" key="1">
    <source>
        <dbReference type="ARBA" id="ARBA00022614"/>
    </source>
</evidence>
<dbReference type="Gene3D" id="3.80.10.10">
    <property type="entry name" value="Ribonuclease Inhibitor"/>
    <property type="match status" value="1"/>
</dbReference>
<dbReference type="SMART" id="SM00369">
    <property type="entry name" value="LRR_TYP"/>
    <property type="match status" value="5"/>
</dbReference>
<reference evidence="4" key="1">
    <citation type="journal article" date="2018" name="Nat. Microbiol.">
        <title>Leveraging single-cell genomics to expand the fungal tree of life.</title>
        <authorList>
            <person name="Ahrendt S.R."/>
            <person name="Quandt C.A."/>
            <person name="Ciobanu D."/>
            <person name="Clum A."/>
            <person name="Salamov A."/>
            <person name="Andreopoulos B."/>
            <person name="Cheng J.F."/>
            <person name="Woyke T."/>
            <person name="Pelin A."/>
            <person name="Henrissat B."/>
            <person name="Reynolds N.K."/>
            <person name="Benny G.L."/>
            <person name="Smith M.E."/>
            <person name="James T.Y."/>
            <person name="Grigoriev I.V."/>
        </authorList>
    </citation>
    <scope>NUCLEOTIDE SEQUENCE [LARGE SCALE GENOMIC DNA]</scope>
    <source>
        <strain evidence="4">CSF55</strain>
    </source>
</reference>
<proteinExistence type="predicted"/>
<dbReference type="AlphaFoldDB" id="A0A4P9YLS7"/>
<dbReference type="GO" id="GO:0005737">
    <property type="term" value="C:cytoplasm"/>
    <property type="evidence" value="ECO:0007669"/>
    <property type="project" value="TreeGrafter"/>
</dbReference>
<accession>A0A4P9YLS7</accession>
<dbReference type="Proteomes" id="UP000281549">
    <property type="component" value="Unassembled WGS sequence"/>
</dbReference>
<dbReference type="InterPro" id="IPR050216">
    <property type="entry name" value="LRR_domain-containing"/>
</dbReference>
<dbReference type="EMBL" id="ML005061">
    <property type="protein sequence ID" value="RKP20458.1"/>
    <property type="molecule type" value="Genomic_DNA"/>
</dbReference>
<dbReference type="SMART" id="SM00364">
    <property type="entry name" value="LRR_BAC"/>
    <property type="match status" value="3"/>
</dbReference>
<dbReference type="Pfam" id="PF13855">
    <property type="entry name" value="LRR_8"/>
    <property type="match status" value="1"/>
</dbReference>
<dbReference type="InterPro" id="IPR032675">
    <property type="entry name" value="LRR_dom_sf"/>
</dbReference>
<keyword evidence="1" id="KW-0433">Leucine-rich repeat</keyword>
<gene>
    <name evidence="3" type="ORF">ROZALSC1DRAFT_28056</name>
</gene>
<sequence>MPYIQGPCSASDFLNSLKFQAENDKYNSLDLSFIQDPEIVKTRLSAAKNTKYISLSNSKFNDSALELISCQGESIRTLDLSGTDTKRITINLSNLQFLAELNLSKNRISELPKELVYLENLKKLNIAKCAFESLSFQQFEKLKALTHLDVSFNRIQCLPDNFNLPHLVNLNARGNQLTCIPNSIKHLKCLIKLDLSKNDIVEFEPIIWRNQSIQILNLSENKIKNIRFPEDTHGIKALILKGNLIEEIPLGITKTPQLNILDMRRNNLKTIASDICKSNLSSLILDTFKFFDCPPSKVAEQGLEAIKDYFKMLEAQIHEENGIHVEFTIDDPLSQNANKFEASIEKECSVKIFQGSERIVLQDISYILINENANESQILLPIVNNDTSTVILNLSKTGKYSIHAQLDGKDINGSPCEFFVKPTVIDHSNSKIHVLTPTIKAGDRVDIQLDIKDKLGNLLDATHIDNNDLEIVLVNKSRELRLNGQIFQKNDKVIVSDKVTIIGTYKLHVKYQSFEAISSLEVTAGNCCHVHSFCEIDNDYDTLNHDGLKVYINMRDEYDNVAECSPSNLKIRIIKADGEISYGIVNRQVDLGKYEANVYLTGSGTLKVEVLLKTGNDDFLHVENSPFIVVAKVKSVDNPSLRISKDNVGNGIPTEASFQYKCDNDKFPGIVNDLFDDPQRLSTPPFAAAVVVQLLLHQKKSCALLIFENFLKLVARKIIEKYNTYRNEPTWDLSLQMYSCALYIYGSMLEAAECEVFPSDALSNWLVDFFKVLKSMSDDLVERFAQEKIKNNRKYEYLIPKSSFFTMRKLNFVDLVKSFEGFIKCMKRNFISQNIRDQLITNALRSHKKISTIEIKQNIEEIVSILGTFDINLKSENCFPMVLELSNFNFLAQNSDIAKLAGVPKSMITEFQKSFGKRDTCPNTLPMEIDTDCFIKVDPKDSITLV</sequence>
<dbReference type="PANTHER" id="PTHR48051:SF1">
    <property type="entry name" value="RAS SUPPRESSOR PROTEIN 1"/>
    <property type="match status" value="1"/>
</dbReference>
<protein>
    <recommendedName>
        <fullName evidence="5">L domain-like protein</fullName>
    </recommendedName>
</protein>
<keyword evidence="2" id="KW-0677">Repeat</keyword>
<dbReference type="SUPFAM" id="SSF52058">
    <property type="entry name" value="L domain-like"/>
    <property type="match status" value="1"/>
</dbReference>
<evidence type="ECO:0000313" key="4">
    <source>
        <dbReference type="Proteomes" id="UP000281549"/>
    </source>
</evidence>
<dbReference type="InterPro" id="IPR003591">
    <property type="entry name" value="Leu-rich_rpt_typical-subtyp"/>
</dbReference>
<organism evidence="3 4">
    <name type="scientific">Rozella allomycis (strain CSF55)</name>
    <dbReference type="NCBI Taxonomy" id="988480"/>
    <lineage>
        <taxon>Eukaryota</taxon>
        <taxon>Fungi</taxon>
        <taxon>Fungi incertae sedis</taxon>
        <taxon>Cryptomycota</taxon>
        <taxon>Cryptomycota incertae sedis</taxon>
        <taxon>Rozella</taxon>
    </lineage>
</organism>
<evidence type="ECO:0000313" key="3">
    <source>
        <dbReference type="EMBL" id="RKP20458.1"/>
    </source>
</evidence>
<dbReference type="PROSITE" id="PS51450">
    <property type="entry name" value="LRR"/>
    <property type="match status" value="2"/>
</dbReference>
<name>A0A4P9YLS7_ROZAC</name>